<sequence>MDRKVRAVQYGCGRMGRVCMKFALDHGVEIAGAYDLNPELIGVDIGDITEREKLGVKVSDAALFAEEVEGLKPDIVIVTTLSLLKDVYDVLMVCAEKGINAITTCEEAIYPWNSSPELTERLDEAAKKTGATVTGAGAQDLQWCSTVNNLAAGVNRITRIEGTQQNNIDDYGIAFAESFGAGMDTEEFEAKFGEQNRLSCEDIEKSIKRGEFIPSFMWNSNTWLAKKLGLTVKSQTQKLVPEIAEEDIESSTLGRTIKKGQLKGATSLVETVTEEGVVIKGGVKAIVYGPDDYEHNNWAIYDGETVFRTNQPEPPTVELTCATMVNRIPDVLNAPSGYVTTDNMPECRYLAGPMEFYVKD</sequence>
<protein>
    <submittedName>
        <fullName evidence="5">Dihydrodipicolinate reductase</fullName>
    </submittedName>
</protein>
<evidence type="ECO:0000259" key="3">
    <source>
        <dbReference type="Pfam" id="PF01113"/>
    </source>
</evidence>
<comment type="caution">
    <text evidence="5">The sequence shown here is derived from an EMBL/GenBank/DDBJ whole genome shotgun (WGS) entry which is preliminary data.</text>
</comment>
<feature type="domain" description="2,4-diaminopentanoate dehydrogenase C-terminal" evidence="4">
    <location>
        <begin position="148"/>
        <end position="355"/>
    </location>
</feature>
<dbReference type="SUPFAM" id="SSF51735">
    <property type="entry name" value="NAD(P)-binding Rossmann-fold domains"/>
    <property type="match status" value="1"/>
</dbReference>
<feature type="domain" description="Dihydrodipicolinate reductase N-terminal" evidence="3">
    <location>
        <begin position="10"/>
        <end position="103"/>
    </location>
</feature>
<reference evidence="5" key="2">
    <citation type="journal article" date="2021" name="PeerJ">
        <title>Extensive microbial diversity within the chicken gut microbiome revealed by metagenomics and culture.</title>
        <authorList>
            <person name="Gilroy R."/>
            <person name="Ravi A."/>
            <person name="Getino M."/>
            <person name="Pursley I."/>
            <person name="Horton D.L."/>
            <person name="Alikhan N.F."/>
            <person name="Baker D."/>
            <person name="Gharbi K."/>
            <person name="Hall N."/>
            <person name="Watson M."/>
            <person name="Adriaenssens E.M."/>
            <person name="Foster-Nyarko E."/>
            <person name="Jarju S."/>
            <person name="Secka A."/>
            <person name="Antonio M."/>
            <person name="Oren A."/>
            <person name="Chaudhuri R.R."/>
            <person name="La Ragione R."/>
            <person name="Hildebrand F."/>
            <person name="Pallen M.J."/>
        </authorList>
    </citation>
    <scope>NUCLEOTIDE SEQUENCE</scope>
    <source>
        <strain evidence="5">ChiHcec3-6078</strain>
    </source>
</reference>
<dbReference type="GO" id="GO:0008839">
    <property type="term" value="F:4-hydroxy-tetrahydrodipicolinate reductase"/>
    <property type="evidence" value="ECO:0007669"/>
    <property type="project" value="InterPro"/>
</dbReference>
<reference evidence="5" key="1">
    <citation type="submission" date="2020-10" db="EMBL/GenBank/DDBJ databases">
        <authorList>
            <person name="Gilroy R."/>
        </authorList>
    </citation>
    <scope>NUCLEOTIDE SEQUENCE</scope>
    <source>
        <strain evidence="5">ChiHcec3-6078</strain>
    </source>
</reference>
<dbReference type="AlphaFoldDB" id="A0A9D1I128"/>
<evidence type="ECO:0000256" key="2">
    <source>
        <dbReference type="ARBA" id="ARBA00023002"/>
    </source>
</evidence>
<dbReference type="CDD" id="cd24146">
    <property type="entry name" value="nat-AmDH_N_like"/>
    <property type="match status" value="1"/>
</dbReference>
<keyword evidence="1" id="KW-0521">NADP</keyword>
<evidence type="ECO:0000313" key="6">
    <source>
        <dbReference type="Proteomes" id="UP000824090"/>
    </source>
</evidence>
<dbReference type="Proteomes" id="UP000824090">
    <property type="component" value="Unassembled WGS sequence"/>
</dbReference>
<dbReference type="InterPro" id="IPR036291">
    <property type="entry name" value="NAD(P)-bd_dom_sf"/>
</dbReference>
<evidence type="ECO:0000256" key="1">
    <source>
        <dbReference type="ARBA" id="ARBA00022857"/>
    </source>
</evidence>
<dbReference type="InterPro" id="IPR045760">
    <property type="entry name" value="DAP_DH_C"/>
</dbReference>
<name>A0A9D1I128_9FIRM</name>
<keyword evidence="2" id="KW-0560">Oxidoreductase</keyword>
<accession>A0A9D1I128</accession>
<organism evidence="5 6">
    <name type="scientific">Candidatus Allocopromorpha excrementigallinarum</name>
    <dbReference type="NCBI Taxonomy" id="2840742"/>
    <lineage>
        <taxon>Bacteria</taxon>
        <taxon>Bacillati</taxon>
        <taxon>Bacillota</taxon>
        <taxon>Clostridia</taxon>
        <taxon>Eubacteriales</taxon>
        <taxon>Eubacteriaceae</taxon>
        <taxon>Eubacteriaceae incertae sedis</taxon>
        <taxon>Candidatus Allocopromorpha</taxon>
    </lineage>
</organism>
<dbReference type="Pfam" id="PF01113">
    <property type="entry name" value="DapB_N"/>
    <property type="match status" value="1"/>
</dbReference>
<dbReference type="Gene3D" id="3.40.50.720">
    <property type="entry name" value="NAD(P)-binding Rossmann-like Domain"/>
    <property type="match status" value="1"/>
</dbReference>
<evidence type="ECO:0000259" key="4">
    <source>
        <dbReference type="Pfam" id="PF19328"/>
    </source>
</evidence>
<gene>
    <name evidence="5" type="ORF">IAC50_07015</name>
</gene>
<evidence type="ECO:0000313" key="5">
    <source>
        <dbReference type="EMBL" id="HIU26224.1"/>
    </source>
</evidence>
<dbReference type="EMBL" id="DVMP01000131">
    <property type="protein sequence ID" value="HIU26224.1"/>
    <property type="molecule type" value="Genomic_DNA"/>
</dbReference>
<dbReference type="Pfam" id="PF19328">
    <property type="entry name" value="DAP_DH_C"/>
    <property type="match status" value="1"/>
</dbReference>
<proteinExistence type="predicted"/>
<dbReference type="GO" id="GO:0009089">
    <property type="term" value="P:lysine biosynthetic process via diaminopimelate"/>
    <property type="evidence" value="ECO:0007669"/>
    <property type="project" value="InterPro"/>
</dbReference>
<dbReference type="InterPro" id="IPR000846">
    <property type="entry name" value="DapB_N"/>
</dbReference>